<evidence type="ECO:0000313" key="8">
    <source>
        <dbReference type="Proteomes" id="UP001558652"/>
    </source>
</evidence>
<dbReference type="EMBL" id="JBFDAA010000001">
    <property type="protein sequence ID" value="KAL1140620.1"/>
    <property type="molecule type" value="Genomic_DNA"/>
</dbReference>
<feature type="repeat" description="Hemopexin" evidence="6">
    <location>
        <begin position="115"/>
        <end position="161"/>
    </location>
</feature>
<gene>
    <name evidence="7" type="ORF">AAG570_000550</name>
</gene>
<dbReference type="InterPro" id="IPR051298">
    <property type="entry name" value="Heme_transport/Cell_adhesion"/>
</dbReference>
<dbReference type="InterPro" id="IPR000585">
    <property type="entry name" value="Hemopexin-like_dom"/>
</dbReference>
<comment type="caution">
    <text evidence="7">The sequence shown here is derived from an EMBL/GenBank/DDBJ whole genome shotgun (WGS) entry which is preliminary data.</text>
</comment>
<feature type="repeat" description="Hemopexin" evidence="6">
    <location>
        <begin position="66"/>
        <end position="114"/>
    </location>
</feature>
<dbReference type="InterPro" id="IPR036375">
    <property type="entry name" value="Hemopexin-like_dom_sf"/>
</dbReference>
<keyword evidence="5" id="KW-0325">Glycoprotein</keyword>
<dbReference type="SMART" id="SM00120">
    <property type="entry name" value="HX"/>
    <property type="match status" value="3"/>
</dbReference>
<dbReference type="SUPFAM" id="SSF50923">
    <property type="entry name" value="Hemopexin-like domain"/>
    <property type="match status" value="1"/>
</dbReference>
<keyword evidence="4" id="KW-0677">Repeat</keyword>
<dbReference type="GO" id="GO:0005576">
    <property type="term" value="C:extracellular region"/>
    <property type="evidence" value="ECO:0007669"/>
    <property type="project" value="UniProtKB-SubCell"/>
</dbReference>
<accession>A0ABD0YXP2</accession>
<dbReference type="Pfam" id="PF00045">
    <property type="entry name" value="Hemopexin"/>
    <property type="match status" value="2"/>
</dbReference>
<keyword evidence="8" id="KW-1185">Reference proteome</keyword>
<keyword evidence="2" id="KW-0964">Secreted</keyword>
<evidence type="ECO:0000256" key="3">
    <source>
        <dbReference type="ARBA" id="ARBA00022729"/>
    </source>
</evidence>
<dbReference type="CDD" id="cd00094">
    <property type="entry name" value="HX"/>
    <property type="match status" value="1"/>
</dbReference>
<dbReference type="PROSITE" id="PS51642">
    <property type="entry name" value="HEMOPEXIN_2"/>
    <property type="match status" value="2"/>
</dbReference>
<evidence type="ECO:0000256" key="4">
    <source>
        <dbReference type="ARBA" id="ARBA00022737"/>
    </source>
</evidence>
<sequence>MASKRRNMFYENRKQETTEIGTCNLPSFCGGKYIFQRSDKFWVFDGFDFIEDSPRPITDYGLPNYVKSVDAAMVWAKDSKTYIFSGDKYWRYNETSKKMDDGFPMPISDFKGIPEDLDTALTWTDGVSYFFKGDNYWALDNAMVSAQDGYPKPASAYWLDC</sequence>
<evidence type="ECO:0000256" key="5">
    <source>
        <dbReference type="ARBA" id="ARBA00023180"/>
    </source>
</evidence>
<keyword evidence="3" id="KW-0732">Signal</keyword>
<dbReference type="AlphaFoldDB" id="A0ABD0YXP2"/>
<evidence type="ECO:0000256" key="6">
    <source>
        <dbReference type="PROSITE-ProRule" id="PRU01011"/>
    </source>
</evidence>
<dbReference type="InterPro" id="IPR018487">
    <property type="entry name" value="Hemopexin-like_repeat"/>
</dbReference>
<evidence type="ECO:0000256" key="2">
    <source>
        <dbReference type="ARBA" id="ARBA00022525"/>
    </source>
</evidence>
<dbReference type="Gene3D" id="2.110.10.10">
    <property type="entry name" value="Hemopexin-like domain"/>
    <property type="match status" value="1"/>
</dbReference>
<comment type="subcellular location">
    <subcellularLocation>
        <location evidence="1">Secreted</location>
    </subcellularLocation>
</comment>
<name>A0ABD0YXP2_9HEMI</name>
<evidence type="ECO:0000256" key="1">
    <source>
        <dbReference type="ARBA" id="ARBA00004613"/>
    </source>
</evidence>
<dbReference type="Proteomes" id="UP001558652">
    <property type="component" value="Unassembled WGS sequence"/>
</dbReference>
<protein>
    <submittedName>
        <fullName evidence="7">Uncharacterized protein</fullName>
    </submittedName>
</protein>
<dbReference type="PANTHER" id="PTHR22917">
    <property type="entry name" value="HEMOPEXIN DOMAIN-CONTAINING PROTEIN"/>
    <property type="match status" value="1"/>
</dbReference>
<reference evidence="7 8" key="1">
    <citation type="submission" date="2024-07" db="EMBL/GenBank/DDBJ databases">
        <title>Chromosome-level genome assembly of the water stick insect Ranatra chinensis (Heteroptera: Nepidae).</title>
        <authorList>
            <person name="Liu X."/>
        </authorList>
    </citation>
    <scope>NUCLEOTIDE SEQUENCE [LARGE SCALE GENOMIC DNA]</scope>
    <source>
        <strain evidence="7">Cailab_2021Rc</strain>
        <tissue evidence="7">Muscle</tissue>
    </source>
</reference>
<proteinExistence type="predicted"/>
<evidence type="ECO:0000313" key="7">
    <source>
        <dbReference type="EMBL" id="KAL1140620.1"/>
    </source>
</evidence>
<organism evidence="7 8">
    <name type="scientific">Ranatra chinensis</name>
    <dbReference type="NCBI Taxonomy" id="642074"/>
    <lineage>
        <taxon>Eukaryota</taxon>
        <taxon>Metazoa</taxon>
        <taxon>Ecdysozoa</taxon>
        <taxon>Arthropoda</taxon>
        <taxon>Hexapoda</taxon>
        <taxon>Insecta</taxon>
        <taxon>Pterygota</taxon>
        <taxon>Neoptera</taxon>
        <taxon>Paraneoptera</taxon>
        <taxon>Hemiptera</taxon>
        <taxon>Heteroptera</taxon>
        <taxon>Panheteroptera</taxon>
        <taxon>Nepomorpha</taxon>
        <taxon>Nepidae</taxon>
        <taxon>Ranatrinae</taxon>
        <taxon>Ranatra</taxon>
    </lineage>
</organism>
<dbReference type="PANTHER" id="PTHR22917:SF6">
    <property type="entry name" value="EG:8D8.2 PROTEIN-RELATED"/>
    <property type="match status" value="1"/>
</dbReference>